<dbReference type="SMART" id="SM01145">
    <property type="entry name" value="DUF1041"/>
    <property type="match status" value="1"/>
</dbReference>
<dbReference type="Proteomes" id="UP001155660">
    <property type="component" value="Chromosome B11"/>
</dbReference>
<dbReference type="GO" id="GO:1990504">
    <property type="term" value="P:dense core granule exocytosis"/>
    <property type="evidence" value="ECO:0007669"/>
    <property type="project" value="InterPro"/>
</dbReference>
<name>A0A9R0AB10_CYPCA</name>
<dbReference type="FunFam" id="2.30.29.30:FF:000007">
    <property type="entry name" value="Calcium-dependent secretion activator 2 isoform B"/>
    <property type="match status" value="1"/>
</dbReference>
<dbReference type="InterPro" id="IPR014770">
    <property type="entry name" value="Munc13_1"/>
</dbReference>
<keyword evidence="2" id="KW-0813">Transport</keyword>
<dbReference type="PANTHER" id="PTHR12166">
    <property type="entry name" value="CALCIUM-DEPENDENT SECRETION ACTIVATOR"/>
    <property type="match status" value="1"/>
</dbReference>
<dbReference type="InterPro" id="IPR033227">
    <property type="entry name" value="CAPS"/>
</dbReference>
<dbReference type="InterPro" id="IPR057457">
    <property type="entry name" value="CAPS_C2"/>
</dbReference>
<dbReference type="GeneID" id="109088730"/>
<feature type="compositionally biased region" description="Polar residues" evidence="12">
    <location>
        <begin position="34"/>
        <end position="59"/>
    </location>
</feature>
<dbReference type="Pfam" id="PF00169">
    <property type="entry name" value="PH"/>
    <property type="match status" value="1"/>
</dbReference>
<evidence type="ECO:0000256" key="6">
    <source>
        <dbReference type="ARBA" id="ARBA00022927"/>
    </source>
</evidence>
<protein>
    <submittedName>
        <fullName evidence="16">Calcium-dependent secretion activator 1 isoform X34</fullName>
    </submittedName>
</protein>
<dbReference type="PROSITE" id="PS51258">
    <property type="entry name" value="MHD1"/>
    <property type="match status" value="1"/>
</dbReference>
<dbReference type="SMR" id="A0A9R0AB10"/>
<dbReference type="SMART" id="SM00233">
    <property type="entry name" value="PH"/>
    <property type="match status" value="1"/>
</dbReference>
<feature type="domain" description="C2" evidence="14">
    <location>
        <begin position="345"/>
        <end position="463"/>
    </location>
</feature>
<evidence type="ECO:0000256" key="5">
    <source>
        <dbReference type="ARBA" id="ARBA00022837"/>
    </source>
</evidence>
<dbReference type="Pfam" id="PF06292">
    <property type="entry name" value="MUN"/>
    <property type="match status" value="2"/>
</dbReference>
<evidence type="ECO:0000256" key="10">
    <source>
        <dbReference type="ARBA" id="ARBA00023329"/>
    </source>
</evidence>
<dbReference type="GO" id="GO:0030659">
    <property type="term" value="C:cytoplasmic vesicle membrane"/>
    <property type="evidence" value="ECO:0007669"/>
    <property type="project" value="UniProtKB-SubCell"/>
</dbReference>
<dbReference type="PROSITE" id="PS50003">
    <property type="entry name" value="PH_DOMAIN"/>
    <property type="match status" value="1"/>
</dbReference>
<evidence type="ECO:0000259" key="15">
    <source>
        <dbReference type="PROSITE" id="PS51258"/>
    </source>
</evidence>
<accession>A0A9R0AB10</accession>
<dbReference type="PANTHER" id="PTHR12166:SF6">
    <property type="entry name" value="CALCIUM-DEPENDENT SECRETION ACTIVATOR 1"/>
    <property type="match status" value="1"/>
</dbReference>
<evidence type="ECO:0000256" key="12">
    <source>
        <dbReference type="SAM" id="MobiDB-lite"/>
    </source>
</evidence>
<feature type="domain" description="MHD1" evidence="15">
    <location>
        <begin position="885"/>
        <end position="1016"/>
    </location>
</feature>
<proteinExistence type="predicted"/>
<keyword evidence="10" id="KW-0968">Cytoplasmic vesicle</keyword>
<dbReference type="CDD" id="cd01234">
    <property type="entry name" value="PH_CADPS"/>
    <property type="match status" value="1"/>
</dbReference>
<dbReference type="RefSeq" id="XP_042590256.1">
    <property type="nucleotide sequence ID" value="XM_042734322.1"/>
</dbReference>
<keyword evidence="5" id="KW-0106">Calcium</keyword>
<dbReference type="AlphaFoldDB" id="A0A9R0AB10"/>
<dbReference type="GO" id="GO:0098793">
    <property type="term" value="C:presynapse"/>
    <property type="evidence" value="ECO:0007669"/>
    <property type="project" value="GOC"/>
</dbReference>
<evidence type="ECO:0000313" key="16">
    <source>
        <dbReference type="RefSeq" id="XP_042590256.1"/>
    </source>
</evidence>
<evidence type="ECO:0000256" key="4">
    <source>
        <dbReference type="ARBA" id="ARBA00022723"/>
    </source>
</evidence>
<comment type="subcellular location">
    <subcellularLocation>
        <location evidence="1">Cytoplasmic vesicle membrane</location>
    </subcellularLocation>
    <subcellularLocation>
        <location evidence="11">Synapse</location>
    </subcellularLocation>
</comment>
<keyword evidence="6" id="KW-0653">Protein transport</keyword>
<dbReference type="InterPro" id="IPR001849">
    <property type="entry name" value="PH_domain"/>
</dbReference>
<keyword evidence="9" id="KW-0472">Membrane</keyword>
<organism evidence="16">
    <name type="scientific">Cyprinus carpio</name>
    <name type="common">Common carp</name>
    <dbReference type="NCBI Taxonomy" id="7962"/>
    <lineage>
        <taxon>Eukaryota</taxon>
        <taxon>Metazoa</taxon>
        <taxon>Chordata</taxon>
        <taxon>Craniata</taxon>
        <taxon>Vertebrata</taxon>
        <taxon>Euteleostomi</taxon>
        <taxon>Actinopterygii</taxon>
        <taxon>Neopterygii</taxon>
        <taxon>Teleostei</taxon>
        <taxon>Ostariophysi</taxon>
        <taxon>Cypriniformes</taxon>
        <taxon>Cyprinidae</taxon>
        <taxon>Cyprininae</taxon>
        <taxon>Cyprinus</taxon>
    </lineage>
</organism>
<evidence type="ECO:0000256" key="11">
    <source>
        <dbReference type="ARBA" id="ARBA00034103"/>
    </source>
</evidence>
<keyword evidence="7" id="KW-0770">Synapse</keyword>
<evidence type="ECO:0000256" key="8">
    <source>
        <dbReference type="ARBA" id="ARBA00023121"/>
    </source>
</evidence>
<evidence type="ECO:0000259" key="13">
    <source>
        <dbReference type="PROSITE" id="PS50003"/>
    </source>
</evidence>
<keyword evidence="4" id="KW-0479">Metal-binding</keyword>
<dbReference type="GO" id="GO:0098978">
    <property type="term" value="C:glutamatergic synapse"/>
    <property type="evidence" value="ECO:0007669"/>
    <property type="project" value="TreeGrafter"/>
</dbReference>
<dbReference type="FunFam" id="1.10.357.50:FF:000002">
    <property type="entry name" value="calcium-dependent secretion activator 2 isoform X7"/>
    <property type="match status" value="1"/>
</dbReference>
<dbReference type="GO" id="GO:0016079">
    <property type="term" value="P:synaptic vesicle exocytosis"/>
    <property type="evidence" value="ECO:0007669"/>
    <property type="project" value="InterPro"/>
</dbReference>
<dbReference type="Pfam" id="PF25341">
    <property type="entry name" value="C2_CAPS"/>
    <property type="match status" value="1"/>
</dbReference>
<evidence type="ECO:0000256" key="7">
    <source>
        <dbReference type="ARBA" id="ARBA00023018"/>
    </source>
</evidence>
<dbReference type="PROSITE" id="PS50004">
    <property type="entry name" value="C2"/>
    <property type="match status" value="1"/>
</dbReference>
<gene>
    <name evidence="16" type="primary">LOC109088730</name>
</gene>
<feature type="region of interest" description="Disordered" evidence="12">
    <location>
        <begin position="21"/>
        <end position="77"/>
    </location>
</feature>
<dbReference type="GO" id="GO:0046872">
    <property type="term" value="F:metal ion binding"/>
    <property type="evidence" value="ECO:0007669"/>
    <property type="project" value="UniProtKB-KW"/>
</dbReference>
<evidence type="ECO:0000259" key="14">
    <source>
        <dbReference type="PROSITE" id="PS50004"/>
    </source>
</evidence>
<keyword evidence="3" id="KW-0268">Exocytosis</keyword>
<keyword evidence="8" id="KW-0446">Lipid-binding</keyword>
<evidence type="ECO:0000256" key="1">
    <source>
        <dbReference type="ARBA" id="ARBA00004156"/>
    </source>
</evidence>
<evidence type="ECO:0000256" key="9">
    <source>
        <dbReference type="ARBA" id="ARBA00023136"/>
    </source>
</evidence>
<sequence length="1254" mass="143525">MLDPSSSEEEADEVVEEECKVVAAPKAGGPRVSPSRTSESSGGLQPSRSTNARPTSPSPSLAIEKEKDDLEKMQREEEERKKRLQLYVFVMRCIAYPFNAKQPTDMARRQQKISKQHLQTVKDRFQAFLNGETQIVADEAFINAVQSYYEVFLKSDRVSRMVQSGGCSASDSREVFKKHIEKRVRSLPEIDGLSKETVLSSWIAKFDTIYRGEEDPRKHQQRMTASAASELILSKDQLYEMFQQILGIKKFEHQLLYNACQLDNPDEQAAQIRRELDGRLQMADQFTKAGRFPKFVSRDMEAMYIEELKSSVNLLMANLESMPVSKGGEFKLQKLKRGHNTSIIDMGQEDENQLSKSDVVLSFTLEVVIMEVQGLKSLAPNRIVYCTMEVEGGQKLQTDQAEASKPTWGTQGDFTTTHPLPAVKVKLFTESTGVLALEDKELGRVVLHPTPNSPKQCELHKMTVAKGCPDDLKIKLAVRMDKPQNMKHCGYLWAIGKNLWKRWKKRFFVLVQVSQYTFAMCSYREKKAEPVELLQLDGYTVDYTDPQPGLDGGRTFFNAVKEGDTVIFASDDEQDRILWVQAMYRATGQSHKPVPPTQVQKLNAKGGTAPQLDAPISQFYADRAQKHGMDEFISANPCNFDHSSLFETVQRLTLDHRLNDSYSCLGWFSPGQVFVLDEYCARYGVRGCHRHLSYLNDLLERAEKGSMIDPTLLHYSYAFCASHVHGNRPDGIGTVTVEEKERFEEIKERLRILLENQITHFRYCFPFGRPEGALKATLSLLERVLMKDIVTPVPQDEVKTVIRKCLEQAALVNYQRLSEYAKVEENVGRLVTPAKKLEDTLRLAELVIEVLQQNEEHHAEGKEAFAWWSDLMVEHAETFLSLYAVDMDAALEVQPPDSWDSFPLFQLLNDFLRIDYNLCNGKFHKHLQDLFAPLVVRYVDLMESSIAQSIHRGFERESWEPVNNGSGTSEDLFWKLDALQTFIKDLHWPEEEFAKHLETRLKLMSSDMIESCVKRTRAAFEVKLQKSPRTTDFRVPQSICTMFNVMVDAKAQSAKLCAMELSQERQYHSQIDDLIEETVKEMITLVVAKFVVILESVLAKLSRYDEGTLFSSFLSFTVKAASKYVDVPKPGMDVADSYVTFVRHSQDVLRDKVNEEMYIERLFDQWYTSTMNLLGTWLTDRMDLQLHVYQLKILIRIVKKKYRDFRLQGVLDSTLNSKMYETVRNRLILEEATASVREGGMQGISMKDSDEEDD</sequence>
<dbReference type="GO" id="GO:0045921">
    <property type="term" value="P:positive regulation of exocytosis"/>
    <property type="evidence" value="ECO:0007669"/>
    <property type="project" value="TreeGrafter"/>
</dbReference>
<feature type="compositionally biased region" description="Basic and acidic residues" evidence="12">
    <location>
        <begin position="63"/>
        <end position="77"/>
    </location>
</feature>
<dbReference type="GO" id="GO:0008289">
    <property type="term" value="F:lipid binding"/>
    <property type="evidence" value="ECO:0007669"/>
    <property type="project" value="UniProtKB-KW"/>
</dbReference>
<evidence type="ECO:0000256" key="3">
    <source>
        <dbReference type="ARBA" id="ARBA00022483"/>
    </source>
</evidence>
<evidence type="ECO:0000256" key="2">
    <source>
        <dbReference type="ARBA" id="ARBA00022448"/>
    </source>
</evidence>
<reference evidence="16" key="1">
    <citation type="submission" date="2025-08" db="UniProtKB">
        <authorList>
            <consortium name="RefSeq"/>
        </authorList>
    </citation>
    <scope>IDENTIFICATION</scope>
    <source>
        <tissue evidence="16">Muscle</tissue>
    </source>
</reference>
<feature type="domain" description="PH" evidence="13">
    <location>
        <begin position="485"/>
        <end position="588"/>
    </location>
</feature>
<dbReference type="InterPro" id="IPR000008">
    <property type="entry name" value="C2_dom"/>
</dbReference>
<dbReference type="InterPro" id="IPR010439">
    <property type="entry name" value="MUN_dom"/>
</dbReference>
<dbReference type="GO" id="GO:0015031">
    <property type="term" value="P:protein transport"/>
    <property type="evidence" value="ECO:0007669"/>
    <property type="project" value="UniProtKB-KW"/>
</dbReference>